<dbReference type="RefSeq" id="XP_008621482.1">
    <property type="nucleotide sequence ID" value="XM_008623260.1"/>
</dbReference>
<protein>
    <submittedName>
        <fullName evidence="1">Uncharacterized protein</fullName>
    </submittedName>
</protein>
<dbReference type="VEuPathDB" id="FungiDB:SDRG_17027"/>
<dbReference type="EMBL" id="JH767311">
    <property type="protein sequence ID" value="EQC25091.1"/>
    <property type="molecule type" value="Genomic_DNA"/>
</dbReference>
<reference evidence="1 2" key="1">
    <citation type="submission" date="2012-04" db="EMBL/GenBank/DDBJ databases">
        <title>The Genome Sequence of Saprolegnia declina VS20.</title>
        <authorList>
            <consortium name="The Broad Institute Genome Sequencing Platform"/>
            <person name="Russ C."/>
            <person name="Nusbaum C."/>
            <person name="Tyler B."/>
            <person name="van West P."/>
            <person name="Dieguez-Uribeondo J."/>
            <person name="de Bruijn I."/>
            <person name="Tripathy S."/>
            <person name="Jiang R."/>
            <person name="Young S.K."/>
            <person name="Zeng Q."/>
            <person name="Gargeya S."/>
            <person name="Fitzgerald M."/>
            <person name="Haas B."/>
            <person name="Abouelleil A."/>
            <person name="Alvarado L."/>
            <person name="Arachchi H.M."/>
            <person name="Berlin A."/>
            <person name="Chapman S.B."/>
            <person name="Goldberg J."/>
            <person name="Griggs A."/>
            <person name="Gujja S."/>
            <person name="Hansen M."/>
            <person name="Howarth C."/>
            <person name="Imamovic A."/>
            <person name="Larimer J."/>
            <person name="McCowen C."/>
            <person name="Montmayeur A."/>
            <person name="Murphy C."/>
            <person name="Neiman D."/>
            <person name="Pearson M."/>
            <person name="Priest M."/>
            <person name="Roberts A."/>
            <person name="Saif S."/>
            <person name="Shea T."/>
            <person name="Sisk P."/>
            <person name="Sykes S."/>
            <person name="Wortman J."/>
            <person name="Nusbaum C."/>
            <person name="Birren B."/>
        </authorList>
    </citation>
    <scope>NUCLEOTIDE SEQUENCE [LARGE SCALE GENOMIC DNA]</scope>
    <source>
        <strain evidence="1 2">VS20</strain>
    </source>
</reference>
<sequence>MLTCTMVYSFHASVQLVAKAFWATFALEKALPLESGALLPLPGVDELTCYIKLFLRFPGNFELHGNIACKRYDESDTRVAFTTKSVLEDDVYPYPPEVYVPQETGWCTSH</sequence>
<evidence type="ECO:0000313" key="2">
    <source>
        <dbReference type="Proteomes" id="UP000030762"/>
    </source>
</evidence>
<organism evidence="1 2">
    <name type="scientific">Saprolegnia diclina (strain VS20)</name>
    <dbReference type="NCBI Taxonomy" id="1156394"/>
    <lineage>
        <taxon>Eukaryota</taxon>
        <taxon>Sar</taxon>
        <taxon>Stramenopiles</taxon>
        <taxon>Oomycota</taxon>
        <taxon>Saprolegniomycetes</taxon>
        <taxon>Saprolegniales</taxon>
        <taxon>Saprolegniaceae</taxon>
        <taxon>Saprolegnia</taxon>
    </lineage>
</organism>
<dbReference type="Proteomes" id="UP000030762">
    <property type="component" value="Unassembled WGS sequence"/>
</dbReference>
<gene>
    <name evidence="1" type="ORF">SDRG_17027</name>
</gene>
<proteinExistence type="predicted"/>
<dbReference type="AlphaFoldDB" id="T0PS83"/>
<accession>T0PS83</accession>
<dbReference type="GeneID" id="19957754"/>
<name>T0PS83_SAPDV</name>
<keyword evidence="2" id="KW-1185">Reference proteome</keyword>
<dbReference type="InParanoid" id="T0PS83"/>
<evidence type="ECO:0000313" key="1">
    <source>
        <dbReference type="EMBL" id="EQC25091.1"/>
    </source>
</evidence>